<name>A0A368NKI5_9GAMM</name>
<dbReference type="EMBL" id="QPID01000003">
    <property type="protein sequence ID" value="RCU51122.1"/>
    <property type="molecule type" value="Genomic_DNA"/>
</dbReference>
<sequence>MFIINRKENTDKGHLTSVITFLTAPCRQVLTIAALSVIIGMSSVAHSADSCKLVRDINFNNRSGSFKSYTQAMATADFGTLEKNAAGDVRGLDRPGTTWRARNAVGNGVLRTNYPANIAGGTNSGILFDQKFAAADEAVMQYRIKFGENFEWAAGGKLPGLAGGTGRIPVGCTQNLNTIENGFSARLMWRKRGDLVVYTYFPNRLEPRQGNCGIDYKFAEVEDNRWYTIRQYIKLNTPGQKNGVLRMEIDGEVGLDMRDVEYRISGKSSVKINDFIFHTYRGGGANDTRFHSPNNEYIYMDDFKVWTGCSNPDADIPDETPDNPIPAEPETFSCFAAAKGLDDAKDNFASQCSNFARKDCDQLSANGQQWWVCSSQTIDDEFDQPIANSAGVVDIEAEQYARAIDSTAGNKGNAYRTGNVDIQATEDSGGGFNIGWMAAGETLSYDLLLTKARDYVLELRTASARDSGLISVLVDGETRLSNETIDYTGDFQAYKTLTFNIGELSAGRHDLTIEIHNGPFNLNWLRLTPATDEAPSDQPPEESSNCHQYTGSERTELDLRSTTCVDLPANLADKTLQVWDSDTHKQCNFRGAVESLNGNGMHQIDSNYESTTGLSGTRINFNASNGCEFVKMRLF</sequence>
<reference evidence="4 5" key="1">
    <citation type="submission" date="2018-07" db="EMBL/GenBank/DDBJ databases">
        <title>Corallincola holothuriorum sp. nov., a new facultative anaerobe isolated from sea cucumber Apostichopus japonicus.</title>
        <authorList>
            <person name="Xia H."/>
        </authorList>
    </citation>
    <scope>NUCLEOTIDE SEQUENCE [LARGE SCALE GENOMIC DNA]</scope>
    <source>
        <strain evidence="4 5">C4</strain>
    </source>
</reference>
<dbReference type="Pfam" id="PF21294">
    <property type="entry name" value="Polysacc_lyase_14"/>
    <property type="match status" value="1"/>
</dbReference>
<dbReference type="GO" id="GO:0030246">
    <property type="term" value="F:carbohydrate binding"/>
    <property type="evidence" value="ECO:0007669"/>
    <property type="project" value="InterPro"/>
</dbReference>
<protein>
    <recommendedName>
        <fullName evidence="3">CBM6 domain-containing protein</fullName>
    </recommendedName>
</protein>
<dbReference type="Gene3D" id="2.60.120.260">
    <property type="entry name" value="Galactose-binding domain-like"/>
    <property type="match status" value="1"/>
</dbReference>
<gene>
    <name evidence="4" type="ORF">DU002_07360</name>
</gene>
<dbReference type="SUPFAM" id="SSF49785">
    <property type="entry name" value="Galactose-binding domain-like"/>
    <property type="match status" value="1"/>
</dbReference>
<evidence type="ECO:0000256" key="1">
    <source>
        <dbReference type="ARBA" id="ARBA00022729"/>
    </source>
</evidence>
<evidence type="ECO:0000313" key="4">
    <source>
        <dbReference type="EMBL" id="RCU51122.1"/>
    </source>
</evidence>
<evidence type="ECO:0000256" key="2">
    <source>
        <dbReference type="SAM" id="MobiDB-lite"/>
    </source>
</evidence>
<dbReference type="PANTHER" id="PTHR40124:SF1">
    <property type="entry name" value="DISAGGREGATASE RELATED REPEAT PROTEIN"/>
    <property type="match status" value="1"/>
</dbReference>
<dbReference type="CDD" id="cd04080">
    <property type="entry name" value="CBM6_cellulase-like"/>
    <property type="match status" value="1"/>
</dbReference>
<accession>A0A368NKI5</accession>
<dbReference type="InterPro" id="IPR008979">
    <property type="entry name" value="Galactose-bd-like_sf"/>
</dbReference>
<dbReference type="InterPro" id="IPR006584">
    <property type="entry name" value="Cellulose-bd_IV"/>
</dbReference>
<dbReference type="PANTHER" id="PTHR40124">
    <property type="match status" value="1"/>
</dbReference>
<keyword evidence="1" id="KW-0732">Signal</keyword>
<organism evidence="4 5">
    <name type="scientific">Corallincola holothuriorum</name>
    <dbReference type="NCBI Taxonomy" id="2282215"/>
    <lineage>
        <taxon>Bacteria</taxon>
        <taxon>Pseudomonadati</taxon>
        <taxon>Pseudomonadota</taxon>
        <taxon>Gammaproteobacteria</taxon>
        <taxon>Alteromonadales</taxon>
        <taxon>Psychromonadaceae</taxon>
        <taxon>Corallincola</taxon>
    </lineage>
</organism>
<keyword evidence="5" id="KW-1185">Reference proteome</keyword>
<dbReference type="InterPro" id="IPR048958">
    <property type="entry name" value="Polysacc_lyase_14"/>
</dbReference>
<dbReference type="OrthoDB" id="5860115at2"/>
<feature type="compositionally biased region" description="Polar residues" evidence="2">
    <location>
        <begin position="541"/>
        <end position="552"/>
    </location>
</feature>
<dbReference type="PROSITE" id="PS51175">
    <property type="entry name" value="CBM6"/>
    <property type="match status" value="1"/>
</dbReference>
<feature type="domain" description="CBM6" evidence="3">
    <location>
        <begin position="393"/>
        <end position="528"/>
    </location>
</feature>
<feature type="region of interest" description="Disordered" evidence="2">
    <location>
        <begin position="530"/>
        <end position="552"/>
    </location>
</feature>
<dbReference type="InterPro" id="IPR041342">
    <property type="entry name" value="CBM35"/>
</dbReference>
<dbReference type="RefSeq" id="WP_114337718.1">
    <property type="nucleotide sequence ID" value="NZ_QPID01000003.1"/>
</dbReference>
<dbReference type="InterPro" id="IPR005084">
    <property type="entry name" value="CBM6"/>
</dbReference>
<dbReference type="Gene3D" id="2.60.120.200">
    <property type="match status" value="1"/>
</dbReference>
<evidence type="ECO:0000259" key="3">
    <source>
        <dbReference type="PROSITE" id="PS51175"/>
    </source>
</evidence>
<proteinExistence type="predicted"/>
<dbReference type="Proteomes" id="UP000252558">
    <property type="component" value="Unassembled WGS sequence"/>
</dbReference>
<comment type="caution">
    <text evidence="4">The sequence shown here is derived from an EMBL/GenBank/DDBJ whole genome shotgun (WGS) entry which is preliminary data.</text>
</comment>
<evidence type="ECO:0000313" key="5">
    <source>
        <dbReference type="Proteomes" id="UP000252558"/>
    </source>
</evidence>
<dbReference type="Pfam" id="PF18099">
    <property type="entry name" value="CBM_35_2"/>
    <property type="match status" value="1"/>
</dbReference>
<dbReference type="SMART" id="SM00606">
    <property type="entry name" value="CBD_IV"/>
    <property type="match status" value="1"/>
</dbReference>
<dbReference type="AlphaFoldDB" id="A0A368NKI5"/>